<accession>A0A518V1V9</accession>
<evidence type="ECO:0000313" key="2">
    <source>
        <dbReference type="EMBL" id="QDX90979.1"/>
    </source>
</evidence>
<feature type="compositionally biased region" description="Basic and acidic residues" evidence="1">
    <location>
        <begin position="1"/>
        <end position="15"/>
    </location>
</feature>
<geneLocation type="plasmid" evidence="2 3">
    <name>p1821L01</name>
</geneLocation>
<dbReference type="EMBL" id="CP033461">
    <property type="protein sequence ID" value="QDX90979.1"/>
    <property type="molecule type" value="Genomic_DNA"/>
</dbReference>
<proteinExistence type="predicted"/>
<dbReference type="Proteomes" id="UP000319432">
    <property type="component" value="Plasmid p1821L01"/>
</dbReference>
<name>A0A518V1V9_BRELA</name>
<keyword evidence="2" id="KW-0614">Plasmid</keyword>
<gene>
    <name evidence="2" type="ORF">EEL30_00445</name>
</gene>
<reference evidence="2 3" key="1">
    <citation type="submission" date="2018-11" db="EMBL/GenBank/DDBJ databases">
        <title>Phylogenetic determinants of toxin gene distribution in genomes of Brevibacillus laterosporus.</title>
        <authorList>
            <person name="Glare T.R."/>
            <person name="Durrant A."/>
            <person name="Berry C."/>
            <person name="Palma L."/>
            <person name="Ormskirk M."/>
            <person name="Cox M.O."/>
        </authorList>
    </citation>
    <scope>NUCLEOTIDE SEQUENCE [LARGE SCALE GENOMIC DNA]</scope>
    <source>
        <strain evidence="2 3">1821L</strain>
        <plasmid evidence="2 3">p1821L01</plasmid>
    </source>
</reference>
<dbReference type="Pfam" id="PF07029">
    <property type="entry name" value="CryBP1"/>
    <property type="match status" value="1"/>
</dbReference>
<organism evidence="2 3">
    <name type="scientific">Brevibacillus laterosporus</name>
    <name type="common">Bacillus laterosporus</name>
    <dbReference type="NCBI Taxonomy" id="1465"/>
    <lineage>
        <taxon>Bacteria</taxon>
        <taxon>Bacillati</taxon>
        <taxon>Bacillota</taxon>
        <taxon>Bacilli</taxon>
        <taxon>Bacillales</taxon>
        <taxon>Paenibacillaceae</taxon>
        <taxon>Brevibacillus</taxon>
    </lineage>
</organism>
<evidence type="ECO:0000313" key="3">
    <source>
        <dbReference type="Proteomes" id="UP000319432"/>
    </source>
</evidence>
<protein>
    <submittedName>
        <fullName evidence="2">ABC transporter permease</fullName>
    </submittedName>
</protein>
<dbReference type="AlphaFoldDB" id="A0A518V1V9"/>
<evidence type="ECO:0000256" key="1">
    <source>
        <dbReference type="SAM" id="MobiDB-lite"/>
    </source>
</evidence>
<feature type="region of interest" description="Disordered" evidence="1">
    <location>
        <begin position="1"/>
        <end position="20"/>
    </location>
</feature>
<dbReference type="OrthoDB" id="3034428at2"/>
<dbReference type="InterPro" id="IPR009751">
    <property type="entry name" value="CryBP1"/>
</dbReference>
<keyword evidence="3" id="KW-1185">Reference proteome</keyword>
<sequence>MNTNHDHLESPRHSNSELPFHSTPEGYQKVPFCCVIPIPHGFELTSYCKPKLIYLLNCVGLVTETCRKTVKVDDCGNAEVDLHMLKVKGCIPFITNVEVKPIGKQTGCSSESHSKEISICCTESICVDHVLKCSVERIPHHHLDCHNVVVCDLKAIPTHEDHCQFVKIMGNFQFHYV</sequence>